<proteinExistence type="predicted"/>
<gene>
    <name evidence="2" type="ORF">FQA47_005672</name>
</gene>
<feature type="region of interest" description="Disordered" evidence="1">
    <location>
        <begin position="1"/>
        <end position="22"/>
    </location>
</feature>
<comment type="caution">
    <text evidence="2">The sequence shown here is derived from an EMBL/GenBank/DDBJ whole genome shotgun (WGS) entry which is preliminary data.</text>
</comment>
<protein>
    <submittedName>
        <fullName evidence="2">Uncharacterized protein</fullName>
    </submittedName>
</protein>
<dbReference type="Proteomes" id="UP000646548">
    <property type="component" value="Unassembled WGS sequence"/>
</dbReference>
<evidence type="ECO:0000256" key="1">
    <source>
        <dbReference type="SAM" id="MobiDB-lite"/>
    </source>
</evidence>
<accession>A0A834EZA6</accession>
<dbReference type="AlphaFoldDB" id="A0A834EZA6"/>
<name>A0A834EZA6_ORYME</name>
<feature type="region of interest" description="Disordered" evidence="1">
    <location>
        <begin position="98"/>
        <end position="133"/>
    </location>
</feature>
<sequence>MAVSPPRRWTLGTPPLDRPAAGPALSSATVALEVQNGGLKCTKHLQSNQLECNLSALSDDDSTAAETPPRRWSVVCTSGFLKMKLDCPVVRDPERIAVNGDSSSQPLLPFEVSPAHPSPWRRDDVGTPLFQST</sequence>
<reference evidence="2" key="1">
    <citation type="journal article" name="BMC Genomics">
        <title>Long-read sequencing and de novo genome assembly of marine medaka (Oryzias melastigma).</title>
        <authorList>
            <person name="Liang P."/>
            <person name="Saqib H.S.A."/>
            <person name="Ni X."/>
            <person name="Shen Y."/>
        </authorList>
    </citation>
    <scope>NUCLEOTIDE SEQUENCE</scope>
    <source>
        <strain evidence="2">Bigg-433</strain>
    </source>
</reference>
<evidence type="ECO:0000313" key="3">
    <source>
        <dbReference type="Proteomes" id="UP000646548"/>
    </source>
</evidence>
<organism evidence="2 3">
    <name type="scientific">Oryzias melastigma</name>
    <name type="common">Marine medaka</name>
    <dbReference type="NCBI Taxonomy" id="30732"/>
    <lineage>
        <taxon>Eukaryota</taxon>
        <taxon>Metazoa</taxon>
        <taxon>Chordata</taxon>
        <taxon>Craniata</taxon>
        <taxon>Vertebrata</taxon>
        <taxon>Euteleostomi</taxon>
        <taxon>Actinopterygii</taxon>
        <taxon>Neopterygii</taxon>
        <taxon>Teleostei</taxon>
        <taxon>Neoteleostei</taxon>
        <taxon>Acanthomorphata</taxon>
        <taxon>Ovalentaria</taxon>
        <taxon>Atherinomorphae</taxon>
        <taxon>Beloniformes</taxon>
        <taxon>Adrianichthyidae</taxon>
        <taxon>Oryziinae</taxon>
        <taxon>Oryzias</taxon>
    </lineage>
</organism>
<evidence type="ECO:0000313" key="2">
    <source>
        <dbReference type="EMBL" id="KAF6715184.1"/>
    </source>
</evidence>
<dbReference type="EMBL" id="WKFB01001148">
    <property type="protein sequence ID" value="KAF6715184.1"/>
    <property type="molecule type" value="Genomic_DNA"/>
</dbReference>